<dbReference type="AlphaFoldDB" id="A0A1I7TTM5"/>
<feature type="coiled-coil region" evidence="1">
    <location>
        <begin position="205"/>
        <end position="232"/>
    </location>
</feature>
<dbReference type="WBParaSite" id="Csp11.Scaffold629.g11666.t1">
    <property type="protein sequence ID" value="Csp11.Scaffold629.g11666.t1"/>
    <property type="gene ID" value="Csp11.Scaffold629.g11666"/>
</dbReference>
<organism evidence="3 4">
    <name type="scientific">Caenorhabditis tropicalis</name>
    <dbReference type="NCBI Taxonomy" id="1561998"/>
    <lineage>
        <taxon>Eukaryota</taxon>
        <taxon>Metazoa</taxon>
        <taxon>Ecdysozoa</taxon>
        <taxon>Nematoda</taxon>
        <taxon>Chromadorea</taxon>
        <taxon>Rhabditida</taxon>
        <taxon>Rhabditina</taxon>
        <taxon>Rhabditomorpha</taxon>
        <taxon>Rhabditoidea</taxon>
        <taxon>Rhabditidae</taxon>
        <taxon>Peloderinae</taxon>
        <taxon>Caenorhabditis</taxon>
    </lineage>
</organism>
<accession>A0A1I7TTM5</accession>
<evidence type="ECO:0000256" key="2">
    <source>
        <dbReference type="SAM" id="MobiDB-lite"/>
    </source>
</evidence>
<protein>
    <submittedName>
        <fullName evidence="4">DUF4200 domain-containing protein</fullName>
    </submittedName>
</protein>
<evidence type="ECO:0000313" key="3">
    <source>
        <dbReference type="Proteomes" id="UP000095282"/>
    </source>
</evidence>
<proteinExistence type="predicted"/>
<keyword evidence="3" id="KW-1185">Reference proteome</keyword>
<dbReference type="Proteomes" id="UP000095282">
    <property type="component" value="Unplaced"/>
</dbReference>
<evidence type="ECO:0000256" key="1">
    <source>
        <dbReference type="SAM" id="Coils"/>
    </source>
</evidence>
<reference evidence="4" key="1">
    <citation type="submission" date="2016-11" db="UniProtKB">
        <authorList>
            <consortium name="WormBaseParasite"/>
        </authorList>
    </citation>
    <scope>IDENTIFICATION</scope>
</reference>
<evidence type="ECO:0000313" key="4">
    <source>
        <dbReference type="WBParaSite" id="Csp11.Scaffold629.g11666.t1"/>
    </source>
</evidence>
<feature type="compositionally biased region" description="Polar residues" evidence="2">
    <location>
        <begin position="37"/>
        <end position="46"/>
    </location>
</feature>
<feature type="region of interest" description="Disordered" evidence="2">
    <location>
        <begin position="1"/>
        <end position="46"/>
    </location>
</feature>
<feature type="coiled-coil region" evidence="1">
    <location>
        <begin position="63"/>
        <end position="152"/>
    </location>
</feature>
<name>A0A1I7TTM5_9PELO</name>
<feature type="region of interest" description="Disordered" evidence="2">
    <location>
        <begin position="346"/>
        <end position="372"/>
    </location>
</feature>
<sequence>MDSQIMNAEKEVKEEVDSEDEMPQKRSGVKRKRESTSNENRSFESSSLLEKVYEELLDSKKCCRALEERILNMEKELLESKERNEILEARMKNMEEIRSLEERHIPITETISAACYYLEKSSKIIDLYNEKNEEIEKKLVEIQNKLMEHVELNREEMKEIWVQIGVNYDEQMKDIDERIQKKFKEHVEQGELEKLEIQNKIFDIRKEFQEHVESNKENLEKLELQKSIISEEQIENFQKSLLNKIQENQTEFLDHVDWNQDEFDELRLEMKRNIDAQIQKNAESEAAMEKRIQTQLGGFFNEIEVIKGNLGYLTATVPNIIHQFNEKTQEFFIQMNLMSNNLGGQIQSVRDGSKNERRRITNQLTKETKERQTMLTESLKYRQEIDELKEKIEKLSETVVKNTQDSSEKNQLQESTFPSPFPSYLSVVLSPSNLSRQLTPPSPYTKSPSASSPNLLSSPVFLSSESP</sequence>
<feature type="compositionally biased region" description="Low complexity" evidence="2">
    <location>
        <begin position="447"/>
        <end position="459"/>
    </location>
</feature>
<feature type="region of interest" description="Disordered" evidence="2">
    <location>
        <begin position="433"/>
        <end position="467"/>
    </location>
</feature>
<keyword evidence="1" id="KW-0175">Coiled coil</keyword>